<keyword evidence="3" id="KW-1185">Reference proteome</keyword>
<dbReference type="AlphaFoldDB" id="A0A4S5ER40"/>
<dbReference type="RefSeq" id="WP_136447770.1">
    <property type="nucleotide sequence ID" value="NZ_SSXH01000164.1"/>
</dbReference>
<feature type="region of interest" description="Disordered" evidence="1">
    <location>
        <begin position="1"/>
        <end position="20"/>
    </location>
</feature>
<protein>
    <submittedName>
        <fullName evidence="2">Uncharacterized protein</fullName>
    </submittedName>
</protein>
<reference evidence="2 3" key="1">
    <citation type="submission" date="2019-04" db="EMBL/GenBank/DDBJ databases">
        <title>Draft genome sequences for three unisolated Alnus-infective Frankia Sp+ strains, AgTrS, AiOr and AvVan, the first sequenced Frankia strains able to sporulate in-planta.</title>
        <authorList>
            <person name="Bethencourt L."/>
            <person name="Vautrin F."/>
            <person name="Taib N."/>
            <person name="Dubost A."/>
            <person name="Castro-Garcia L."/>
            <person name="Imbaud O."/>
            <person name="Abrouk D."/>
            <person name="Fournier P."/>
            <person name="Briolay J."/>
            <person name="Nguyen A."/>
            <person name="Normand P."/>
            <person name="Fernandez M.P."/>
            <person name="Brochier-Armanet C."/>
            <person name="Herrera-Belaroussi A."/>
        </authorList>
    </citation>
    <scope>NUCLEOTIDE SEQUENCE [LARGE SCALE GENOMIC DNA]</scope>
    <source>
        <strain evidence="2 3">AvVan</strain>
    </source>
</reference>
<proteinExistence type="predicted"/>
<organism evidence="2 3">
    <name type="scientific">Candidatus Frankia alpina</name>
    <dbReference type="NCBI Taxonomy" id="2699483"/>
    <lineage>
        <taxon>Bacteria</taxon>
        <taxon>Bacillati</taxon>
        <taxon>Actinomycetota</taxon>
        <taxon>Actinomycetes</taxon>
        <taxon>Frankiales</taxon>
        <taxon>Frankiaceae</taxon>
        <taxon>Frankia</taxon>
    </lineage>
</organism>
<evidence type="ECO:0000313" key="3">
    <source>
        <dbReference type="Proteomes" id="UP000305282"/>
    </source>
</evidence>
<evidence type="ECO:0000256" key="1">
    <source>
        <dbReference type="SAM" id="MobiDB-lite"/>
    </source>
</evidence>
<evidence type="ECO:0000313" key="2">
    <source>
        <dbReference type="EMBL" id="THJ74851.1"/>
    </source>
</evidence>
<sequence length="84" mass="8848">MTLTPTAVADPSWLPPIPPGYAPTEQDIATARADFASRDDYAAAVGALHAALRLVLAGEPFADVAVRYALALRLVALDDSEVTR</sequence>
<dbReference type="EMBL" id="SSXH01000164">
    <property type="protein sequence ID" value="THJ74851.1"/>
    <property type="molecule type" value="Genomic_DNA"/>
</dbReference>
<gene>
    <name evidence="2" type="ORF">E7Y31_08970</name>
</gene>
<accession>A0A4S5ER40</accession>
<name>A0A4S5ER40_9ACTN</name>
<comment type="caution">
    <text evidence="2">The sequence shown here is derived from an EMBL/GenBank/DDBJ whole genome shotgun (WGS) entry which is preliminary data.</text>
</comment>
<dbReference type="Proteomes" id="UP000305282">
    <property type="component" value="Unassembled WGS sequence"/>
</dbReference>